<dbReference type="RefSeq" id="WP_201686559.1">
    <property type="nucleotide sequence ID" value="NZ_JAEQNA010000016.1"/>
</dbReference>
<dbReference type="EMBL" id="JAEQNA010000016">
    <property type="protein sequence ID" value="MBL0423423.1"/>
    <property type="molecule type" value="Genomic_DNA"/>
</dbReference>
<feature type="chain" id="PRO_5036837339" evidence="1">
    <location>
        <begin position="22"/>
        <end position="518"/>
    </location>
</feature>
<name>A0A936ZTX4_9BURK</name>
<evidence type="ECO:0000313" key="3">
    <source>
        <dbReference type="Proteomes" id="UP000613011"/>
    </source>
</evidence>
<dbReference type="CDD" id="cd15482">
    <property type="entry name" value="Sialidase_non-viral"/>
    <property type="match status" value="1"/>
</dbReference>
<feature type="signal peptide" evidence="1">
    <location>
        <begin position="1"/>
        <end position="21"/>
    </location>
</feature>
<reference evidence="2" key="1">
    <citation type="submission" date="2021-01" db="EMBL/GenBank/DDBJ databases">
        <title>Ramlibacter sp. strain AW1 16S ribosomal RNA gene Genome sequencing and assembly.</title>
        <authorList>
            <person name="Kang M."/>
        </authorList>
    </citation>
    <scope>NUCLEOTIDE SEQUENCE</scope>
    <source>
        <strain evidence="2">AW1</strain>
    </source>
</reference>
<comment type="caution">
    <text evidence="2">The sequence shown here is derived from an EMBL/GenBank/DDBJ whole genome shotgun (WGS) entry which is preliminary data.</text>
</comment>
<dbReference type="AlphaFoldDB" id="A0A936ZTX4"/>
<protein>
    <submittedName>
        <fullName evidence="2">Exo-alpha-sialidase</fullName>
    </submittedName>
</protein>
<proteinExistence type="predicted"/>
<dbReference type="InterPro" id="IPR036278">
    <property type="entry name" value="Sialidase_sf"/>
</dbReference>
<sequence length="518" mass="54952">MSTAKSHSRAAALLVRASVFAGLLVAAASPVAALAQLPISSTSTNPDGGDPGDFAAVTQCNGAPQKGVLFRNSESEPHLAVNPTAPTNMIAGWHQDRWSTGGAQSLGAAYTTDGGATWAPVQIPFTRCSGAAARTAGDYERASDPWITFGPDGTAHYMALVTDNTVSENGMVVARSTDGGATWSPPLVIARSPAQDANSRSLFHDKNTITADPLDARFAYATWTVFRTGIVSLVFSRSTNGGLTWSPPRSIATMGAVTPGEQATFRQGAQIVVLPNGTLLNAFYRIIFDNRTAQARLEQAVLRSTDQGRIWTRVDTPVATLQQKFAVDPEAPFIPVRDAGALPSVAASPVANRAYIAWQSTNSQGGVGVYVSVSKDGGGSWETPTRVNQGTTDAVQAFLPTVAVNQEGIVGVLFYDFRNDVLGDQPLSTDVHLSLFDADLNYLGERRLTPQSFDMRMSALSVRGYFPGDYMGLSSALNDFVAAFTTTNNVGARAAWPPAVEGVDSRDRQSIVFVRQTP</sequence>
<evidence type="ECO:0000256" key="1">
    <source>
        <dbReference type="SAM" id="SignalP"/>
    </source>
</evidence>
<dbReference type="SUPFAM" id="SSF50939">
    <property type="entry name" value="Sialidases"/>
    <property type="match status" value="1"/>
</dbReference>
<keyword evidence="1" id="KW-0732">Signal</keyword>
<dbReference type="Proteomes" id="UP000613011">
    <property type="component" value="Unassembled WGS sequence"/>
</dbReference>
<keyword evidence="3" id="KW-1185">Reference proteome</keyword>
<accession>A0A936ZTX4</accession>
<organism evidence="2 3">
    <name type="scientific">Ramlibacter aurantiacus</name>
    <dbReference type="NCBI Taxonomy" id="2801330"/>
    <lineage>
        <taxon>Bacteria</taxon>
        <taxon>Pseudomonadati</taxon>
        <taxon>Pseudomonadota</taxon>
        <taxon>Betaproteobacteria</taxon>
        <taxon>Burkholderiales</taxon>
        <taxon>Comamonadaceae</taxon>
        <taxon>Ramlibacter</taxon>
    </lineage>
</organism>
<gene>
    <name evidence="2" type="ORF">JI739_24020</name>
</gene>
<dbReference type="Gene3D" id="2.120.10.10">
    <property type="match status" value="2"/>
</dbReference>
<evidence type="ECO:0000313" key="2">
    <source>
        <dbReference type="EMBL" id="MBL0423423.1"/>
    </source>
</evidence>